<dbReference type="Proteomes" id="UP000177199">
    <property type="component" value="Unassembled WGS sequence"/>
</dbReference>
<gene>
    <name evidence="3" type="ORF">A3F29_04380</name>
</gene>
<feature type="domain" description="Smf/DprA SLOG" evidence="2">
    <location>
        <begin position="86"/>
        <end position="268"/>
    </location>
</feature>
<dbReference type="InterPro" id="IPR003488">
    <property type="entry name" value="DprA"/>
</dbReference>
<evidence type="ECO:0000256" key="1">
    <source>
        <dbReference type="ARBA" id="ARBA00006525"/>
    </source>
</evidence>
<comment type="caution">
    <text evidence="3">The sequence shown here is derived from an EMBL/GenBank/DDBJ whole genome shotgun (WGS) entry which is preliminary data.</text>
</comment>
<protein>
    <submittedName>
        <fullName evidence="3">DNA protecting protein DprA</fullName>
    </submittedName>
</protein>
<dbReference type="Pfam" id="PF02481">
    <property type="entry name" value="DNA_processg_A"/>
    <property type="match status" value="1"/>
</dbReference>
<feature type="non-terminal residue" evidence="3">
    <location>
        <position position="269"/>
    </location>
</feature>
<dbReference type="AlphaFoldDB" id="A0A1F7HJN0"/>
<dbReference type="Gene3D" id="3.40.50.450">
    <property type="match status" value="1"/>
</dbReference>
<dbReference type="NCBIfam" id="TIGR00732">
    <property type="entry name" value="dprA"/>
    <property type="match status" value="1"/>
</dbReference>
<evidence type="ECO:0000313" key="4">
    <source>
        <dbReference type="Proteomes" id="UP000177199"/>
    </source>
</evidence>
<evidence type="ECO:0000313" key="3">
    <source>
        <dbReference type="EMBL" id="OGK30972.1"/>
    </source>
</evidence>
<dbReference type="SUPFAM" id="SSF102405">
    <property type="entry name" value="MCP/YpsA-like"/>
    <property type="match status" value="1"/>
</dbReference>
<dbReference type="InterPro" id="IPR057666">
    <property type="entry name" value="DrpA_SLOG"/>
</dbReference>
<dbReference type="PANTHER" id="PTHR43022:SF1">
    <property type="entry name" value="PROTEIN SMF"/>
    <property type="match status" value="1"/>
</dbReference>
<sequence length="269" mass="29604">MYFCYYHAVGDKTKAYIAFSHFLGIGPIKFQAIKKRFNTVEEAYKSNYSKLSSIVGAKTASKFIDFRKEFESVDYEKKFKEKNIKVIHQENKLFPKNLINIPDPPICIYVKGNYDLFDFDGKIISIVGTRMPTSYGQKATKDITYTLVGAGFSIVSGLALGIDSMAHSACIESGGETIAVLGCGVDIVYPYSNRTLYKSILQNNGLIISEFPPGMTVLKGLFVARNRLISAFSSAVIVVEGSKRSGSLITAKYAAEQGKDVYAVPGLIT</sequence>
<dbReference type="EMBL" id="MFZV01000034">
    <property type="protein sequence ID" value="OGK30972.1"/>
    <property type="molecule type" value="Genomic_DNA"/>
</dbReference>
<comment type="similarity">
    <text evidence="1">Belongs to the DprA/Smf family.</text>
</comment>
<proteinExistence type="inferred from homology"/>
<organism evidence="3 4">
    <name type="scientific">Candidatus Roizmanbacteria bacterium RIFCSPHIGHO2_12_FULL_33_9</name>
    <dbReference type="NCBI Taxonomy" id="1802045"/>
    <lineage>
        <taxon>Bacteria</taxon>
        <taxon>Candidatus Roizmaniibacteriota</taxon>
    </lineage>
</organism>
<dbReference type="GO" id="GO:0009294">
    <property type="term" value="P:DNA-mediated transformation"/>
    <property type="evidence" value="ECO:0007669"/>
    <property type="project" value="InterPro"/>
</dbReference>
<evidence type="ECO:0000259" key="2">
    <source>
        <dbReference type="Pfam" id="PF02481"/>
    </source>
</evidence>
<reference evidence="3 4" key="1">
    <citation type="journal article" date="2016" name="Nat. Commun.">
        <title>Thousands of microbial genomes shed light on interconnected biogeochemical processes in an aquifer system.</title>
        <authorList>
            <person name="Anantharaman K."/>
            <person name="Brown C.T."/>
            <person name="Hug L.A."/>
            <person name="Sharon I."/>
            <person name="Castelle C.J."/>
            <person name="Probst A.J."/>
            <person name="Thomas B.C."/>
            <person name="Singh A."/>
            <person name="Wilkins M.J."/>
            <person name="Karaoz U."/>
            <person name="Brodie E.L."/>
            <person name="Williams K.H."/>
            <person name="Hubbard S.S."/>
            <person name="Banfield J.F."/>
        </authorList>
    </citation>
    <scope>NUCLEOTIDE SEQUENCE [LARGE SCALE GENOMIC DNA]</scope>
</reference>
<name>A0A1F7HJN0_9BACT</name>
<accession>A0A1F7HJN0</accession>
<dbReference type="PANTHER" id="PTHR43022">
    <property type="entry name" value="PROTEIN SMF"/>
    <property type="match status" value="1"/>
</dbReference>